<dbReference type="EMBL" id="CAADRA010005125">
    <property type="protein sequence ID" value="VFT85410.1"/>
    <property type="molecule type" value="Genomic_DNA"/>
</dbReference>
<dbReference type="SUPFAM" id="SSF47113">
    <property type="entry name" value="Histone-fold"/>
    <property type="match status" value="1"/>
</dbReference>
<reference evidence="2" key="2">
    <citation type="submission" date="2019-06" db="EMBL/GenBank/DDBJ databases">
        <title>Genomics analysis of Aphanomyces spp. identifies a new class of oomycete effector associated with host adaptation.</title>
        <authorList>
            <person name="Gaulin E."/>
        </authorList>
    </citation>
    <scope>NUCLEOTIDE SEQUENCE</scope>
    <source>
        <strain evidence="2">CBS 578.67</strain>
    </source>
</reference>
<sequence>MATKPGSSAAAAAAVSKEEKPMKTFEEIIADTIQRRKMAHSIVNNGTISEAMPTVTVAMEMNVELVLHEMTVEYAHQLASMAAQVARHRNGDTLEERDVLLSCRKHPQFHDATHKLNPPKAPKRQ</sequence>
<evidence type="ECO:0000313" key="2">
    <source>
        <dbReference type="EMBL" id="KAF0700954.1"/>
    </source>
</evidence>
<proteinExistence type="predicted"/>
<protein>
    <submittedName>
        <fullName evidence="3">Aste57867_8524 protein</fullName>
    </submittedName>
</protein>
<feature type="region of interest" description="Disordered" evidence="1">
    <location>
        <begin position="1"/>
        <end position="20"/>
    </location>
</feature>
<organism evidence="3 4">
    <name type="scientific">Aphanomyces stellatus</name>
    <dbReference type="NCBI Taxonomy" id="120398"/>
    <lineage>
        <taxon>Eukaryota</taxon>
        <taxon>Sar</taxon>
        <taxon>Stramenopiles</taxon>
        <taxon>Oomycota</taxon>
        <taxon>Saprolegniomycetes</taxon>
        <taxon>Saprolegniales</taxon>
        <taxon>Verrucalvaceae</taxon>
        <taxon>Aphanomyces</taxon>
    </lineage>
</organism>
<dbReference type="Gene3D" id="1.10.20.10">
    <property type="entry name" value="Histone, subunit A"/>
    <property type="match status" value="1"/>
</dbReference>
<name>A0A485KKG8_9STRA</name>
<evidence type="ECO:0000256" key="1">
    <source>
        <dbReference type="SAM" id="MobiDB-lite"/>
    </source>
</evidence>
<dbReference type="Proteomes" id="UP000332933">
    <property type="component" value="Unassembled WGS sequence"/>
</dbReference>
<dbReference type="AlphaFoldDB" id="A0A485KKG8"/>
<accession>A0A485KKG8</accession>
<dbReference type="GO" id="GO:0046982">
    <property type="term" value="F:protein heterodimerization activity"/>
    <property type="evidence" value="ECO:0007669"/>
    <property type="project" value="InterPro"/>
</dbReference>
<keyword evidence="4" id="KW-1185">Reference proteome</keyword>
<dbReference type="InterPro" id="IPR009072">
    <property type="entry name" value="Histone-fold"/>
</dbReference>
<evidence type="ECO:0000313" key="4">
    <source>
        <dbReference type="Proteomes" id="UP000332933"/>
    </source>
</evidence>
<reference evidence="3 4" key="1">
    <citation type="submission" date="2019-03" db="EMBL/GenBank/DDBJ databases">
        <authorList>
            <person name="Gaulin E."/>
            <person name="Dumas B."/>
        </authorList>
    </citation>
    <scope>NUCLEOTIDE SEQUENCE [LARGE SCALE GENOMIC DNA]</scope>
    <source>
        <strain evidence="3">CBS 568.67</strain>
    </source>
</reference>
<evidence type="ECO:0000313" key="3">
    <source>
        <dbReference type="EMBL" id="VFT85410.1"/>
    </source>
</evidence>
<dbReference type="EMBL" id="VJMH01005104">
    <property type="protein sequence ID" value="KAF0700954.1"/>
    <property type="molecule type" value="Genomic_DNA"/>
</dbReference>
<gene>
    <name evidence="3" type="primary">Aste57867_8524</name>
    <name evidence="2" type="ORF">As57867_008492</name>
    <name evidence="3" type="ORF">ASTE57867_8524</name>
</gene>